<comment type="catalytic activity">
    <reaction evidence="8">
        <text>Mo-molybdopterin + GTP + H(+) = Mo-molybdopterin guanine dinucleotide + diphosphate</text>
        <dbReference type="Rhea" id="RHEA:34243"/>
        <dbReference type="ChEBI" id="CHEBI:15378"/>
        <dbReference type="ChEBI" id="CHEBI:33019"/>
        <dbReference type="ChEBI" id="CHEBI:37565"/>
        <dbReference type="ChEBI" id="CHEBI:71302"/>
        <dbReference type="ChEBI" id="CHEBI:71310"/>
        <dbReference type="EC" id="2.7.7.77"/>
    </reaction>
</comment>
<evidence type="ECO:0000256" key="1">
    <source>
        <dbReference type="ARBA" id="ARBA00022490"/>
    </source>
</evidence>
<comment type="caution">
    <text evidence="11">The sequence shown here is derived from an EMBL/GenBank/DDBJ whole genome shotgun (WGS) entry which is preliminary data.</text>
</comment>
<evidence type="ECO:0000313" key="12">
    <source>
        <dbReference type="Proteomes" id="UP001494902"/>
    </source>
</evidence>
<proteinExistence type="inferred from homology"/>
<dbReference type="EC" id="2.7.7.77" evidence="8"/>
<keyword evidence="5 8" id="KW-0460">Magnesium</keyword>
<sequence>MRGYGGRRPGAGIVLAGGRSSRMGTPKADLDWHGTPLLTRTVAVLGRAVNGPLVVVRAAGQPLPLLPEGTEVLDDPVPDLGPLPAIGIGLAAVESLDRSSAFVASVDLPLLHPAFAARTLDHLDGHDVALPVAHGHHQPLAAAYRTALAAEIAALTRAGEGRPPSLFARCDVHRIDERALRADPVLARLDPGLDSLLNVNTPDELADALARPLPAVRLQDGDGRTRTLRAARAGAVEGGLVAVGETVAPPGPLPSWFPLVTGDSVARERLSRSGPR</sequence>
<keyword evidence="11" id="KW-0548">Nucleotidyltransferase</keyword>
<dbReference type="Gene3D" id="3.90.550.10">
    <property type="entry name" value="Spore Coat Polysaccharide Biosynthesis Protein SpsA, Chain A"/>
    <property type="match status" value="1"/>
</dbReference>
<evidence type="ECO:0000259" key="10">
    <source>
        <dbReference type="Pfam" id="PF12804"/>
    </source>
</evidence>
<comment type="similarity">
    <text evidence="8">Belongs to the MobA family.</text>
</comment>
<keyword evidence="2 8" id="KW-0808">Transferase</keyword>
<dbReference type="PANTHER" id="PTHR19136">
    <property type="entry name" value="MOLYBDENUM COFACTOR GUANYLYLTRANSFERASE"/>
    <property type="match status" value="1"/>
</dbReference>
<keyword evidence="12" id="KW-1185">Reference proteome</keyword>
<keyword evidence="1 8" id="KW-0963">Cytoplasm</keyword>
<dbReference type="GO" id="GO:0061603">
    <property type="term" value="F:molybdenum cofactor guanylyltransferase activity"/>
    <property type="evidence" value="ECO:0007669"/>
    <property type="project" value="UniProtKB-EC"/>
</dbReference>
<evidence type="ECO:0000256" key="2">
    <source>
        <dbReference type="ARBA" id="ARBA00022679"/>
    </source>
</evidence>
<dbReference type="RefSeq" id="WP_349300821.1">
    <property type="nucleotide sequence ID" value="NZ_JBEDNQ010000011.1"/>
</dbReference>
<keyword evidence="4 8" id="KW-0547">Nucleotide-binding</keyword>
<evidence type="ECO:0000256" key="5">
    <source>
        <dbReference type="ARBA" id="ARBA00022842"/>
    </source>
</evidence>
<protein>
    <recommendedName>
        <fullName evidence="8">Probable molybdenum cofactor guanylyltransferase</fullName>
        <shortName evidence="8">MoCo guanylyltransferase</shortName>
        <ecNumber evidence="8">2.7.7.77</ecNumber>
    </recommendedName>
    <alternativeName>
        <fullName evidence="8">GTP:molybdopterin guanylyltransferase</fullName>
    </alternativeName>
    <alternativeName>
        <fullName evidence="8">Mo-MPT guanylyltransferase</fullName>
    </alternativeName>
    <alternativeName>
        <fullName evidence="8">Molybdopterin guanylyltransferase</fullName>
    </alternativeName>
    <alternativeName>
        <fullName evidence="8">Molybdopterin-guanine dinucleotide synthase</fullName>
        <shortName evidence="8">MGD synthase</shortName>
    </alternativeName>
</protein>
<dbReference type="SUPFAM" id="SSF53448">
    <property type="entry name" value="Nucleotide-diphospho-sugar transferases"/>
    <property type="match status" value="1"/>
</dbReference>
<evidence type="ECO:0000313" key="11">
    <source>
        <dbReference type="EMBL" id="MEQ3553763.1"/>
    </source>
</evidence>
<evidence type="ECO:0000256" key="9">
    <source>
        <dbReference type="SAM" id="MobiDB-lite"/>
    </source>
</evidence>
<comment type="domain">
    <text evidence="8">The N-terminal domain determines nucleotide recognition and specific binding, while the C-terminal domain determines the specific binding to the target protein.</text>
</comment>
<dbReference type="HAMAP" id="MF_00316">
    <property type="entry name" value="MobA"/>
    <property type="match status" value="1"/>
</dbReference>
<comment type="subcellular location">
    <subcellularLocation>
        <location evidence="8">Cytoplasm</location>
    </subcellularLocation>
</comment>
<feature type="binding site" evidence="8">
    <location>
        <position position="27"/>
    </location>
    <ligand>
        <name>GTP</name>
        <dbReference type="ChEBI" id="CHEBI:37565"/>
    </ligand>
</feature>
<reference evidence="11 12" key="1">
    <citation type="submission" date="2024-03" db="EMBL/GenBank/DDBJ databases">
        <title>Draft genome sequence of Pseudonocardia nematodicida JCM 31783.</title>
        <authorList>
            <person name="Butdee W."/>
            <person name="Duangmal K."/>
        </authorList>
    </citation>
    <scope>NUCLEOTIDE SEQUENCE [LARGE SCALE GENOMIC DNA]</scope>
    <source>
        <strain evidence="11 12">JCM 31783</strain>
    </source>
</reference>
<dbReference type="EMBL" id="JBEDNQ010000011">
    <property type="protein sequence ID" value="MEQ3553763.1"/>
    <property type="molecule type" value="Genomic_DNA"/>
</dbReference>
<name>A0ABV1KH37_9PSEU</name>
<feature type="binding site" evidence="8">
    <location>
        <begin position="15"/>
        <end position="17"/>
    </location>
    <ligand>
        <name>GTP</name>
        <dbReference type="ChEBI" id="CHEBI:37565"/>
    </ligand>
</feature>
<organism evidence="11 12">
    <name type="scientific">Pseudonocardia nematodicida</name>
    <dbReference type="NCBI Taxonomy" id="1206997"/>
    <lineage>
        <taxon>Bacteria</taxon>
        <taxon>Bacillati</taxon>
        <taxon>Actinomycetota</taxon>
        <taxon>Actinomycetes</taxon>
        <taxon>Pseudonocardiales</taxon>
        <taxon>Pseudonocardiaceae</taxon>
        <taxon>Pseudonocardia</taxon>
    </lineage>
</organism>
<dbReference type="CDD" id="cd02503">
    <property type="entry name" value="MobA"/>
    <property type="match status" value="1"/>
</dbReference>
<evidence type="ECO:0000256" key="8">
    <source>
        <dbReference type="HAMAP-Rule" id="MF_00316"/>
    </source>
</evidence>
<dbReference type="InterPro" id="IPR013482">
    <property type="entry name" value="Molybde_CF_guanTrfase"/>
</dbReference>
<feature type="region of interest" description="Disordered" evidence="9">
    <location>
        <begin position="1"/>
        <end position="20"/>
    </location>
</feature>
<feature type="binding site" evidence="8">
    <location>
        <position position="107"/>
    </location>
    <ligand>
        <name>GTP</name>
        <dbReference type="ChEBI" id="CHEBI:37565"/>
    </ligand>
</feature>
<dbReference type="PANTHER" id="PTHR19136:SF81">
    <property type="entry name" value="MOLYBDENUM COFACTOR GUANYLYLTRANSFERASE"/>
    <property type="match status" value="1"/>
</dbReference>
<comment type="caution">
    <text evidence="8">Lacks conserved residue(s) required for the propagation of feature annotation.</text>
</comment>
<keyword evidence="3 8" id="KW-0479">Metal-binding</keyword>
<evidence type="ECO:0000256" key="6">
    <source>
        <dbReference type="ARBA" id="ARBA00023134"/>
    </source>
</evidence>
<evidence type="ECO:0000256" key="4">
    <source>
        <dbReference type="ARBA" id="ARBA00022741"/>
    </source>
</evidence>
<dbReference type="Proteomes" id="UP001494902">
    <property type="component" value="Unassembled WGS sequence"/>
</dbReference>
<evidence type="ECO:0000256" key="7">
    <source>
        <dbReference type="ARBA" id="ARBA00023150"/>
    </source>
</evidence>
<dbReference type="InterPro" id="IPR029044">
    <property type="entry name" value="Nucleotide-diphossugar_trans"/>
</dbReference>
<evidence type="ECO:0000256" key="3">
    <source>
        <dbReference type="ARBA" id="ARBA00022723"/>
    </source>
</evidence>
<keyword evidence="6 8" id="KW-0342">GTP-binding</keyword>
<keyword evidence="7 8" id="KW-0501">Molybdenum cofactor biosynthesis</keyword>
<comment type="function">
    <text evidence="8">Transfers a GMP moiety from GTP to Mo-molybdopterin (Mo-MPT) cofactor (Moco or molybdenum cofactor) to form Mo-molybdopterin guanine dinucleotide (Mo-MGD) cofactor.</text>
</comment>
<comment type="cofactor">
    <cofactor evidence="8">
        <name>Mg(2+)</name>
        <dbReference type="ChEBI" id="CHEBI:18420"/>
    </cofactor>
</comment>
<accession>A0ABV1KH37</accession>
<feature type="binding site" evidence="8">
    <location>
        <position position="75"/>
    </location>
    <ligand>
        <name>GTP</name>
        <dbReference type="ChEBI" id="CHEBI:37565"/>
    </ligand>
</feature>
<dbReference type="Pfam" id="PF12804">
    <property type="entry name" value="NTP_transf_3"/>
    <property type="match status" value="1"/>
</dbReference>
<gene>
    <name evidence="8" type="primary">mobA</name>
    <name evidence="11" type="ORF">WIS52_25090</name>
</gene>
<feature type="domain" description="MobA-like NTP transferase" evidence="10">
    <location>
        <begin position="12"/>
        <end position="161"/>
    </location>
</feature>
<dbReference type="InterPro" id="IPR025877">
    <property type="entry name" value="MobA-like_NTP_Trfase"/>
</dbReference>
<feature type="binding site" evidence="8">
    <location>
        <position position="107"/>
    </location>
    <ligand>
        <name>Mg(2+)</name>
        <dbReference type="ChEBI" id="CHEBI:18420"/>
    </ligand>
</feature>